<dbReference type="SMART" id="SM00490">
    <property type="entry name" value="HELICc"/>
    <property type="match status" value="1"/>
</dbReference>
<dbReference type="SUPFAM" id="SSF69065">
    <property type="entry name" value="RNase III domain-like"/>
    <property type="match status" value="2"/>
</dbReference>
<dbReference type="PROSITE" id="PS51192">
    <property type="entry name" value="HELICASE_ATP_BIND_1"/>
    <property type="match status" value="1"/>
</dbReference>
<evidence type="ECO:0000256" key="9">
    <source>
        <dbReference type="ARBA" id="ARBA00022840"/>
    </source>
</evidence>
<dbReference type="GO" id="GO:0046872">
    <property type="term" value="F:metal ion binding"/>
    <property type="evidence" value="ECO:0007669"/>
    <property type="project" value="UniProtKB-KW"/>
</dbReference>
<dbReference type="Gene3D" id="3.40.50.300">
    <property type="entry name" value="P-loop containing nucleotide triphosphate hydrolases"/>
    <property type="match status" value="2"/>
</dbReference>
<keyword evidence="7" id="KW-0378">Hydrolase</keyword>
<dbReference type="GO" id="GO:0005737">
    <property type="term" value="C:cytoplasm"/>
    <property type="evidence" value="ECO:0007669"/>
    <property type="project" value="TreeGrafter"/>
</dbReference>
<feature type="domain" description="RNase III" evidence="17">
    <location>
        <begin position="1369"/>
        <end position="1526"/>
    </location>
</feature>
<keyword evidence="11 15" id="KW-0694">RNA-binding</keyword>
<evidence type="ECO:0000256" key="2">
    <source>
        <dbReference type="ARBA" id="ARBA00001946"/>
    </source>
</evidence>
<dbReference type="InterPro" id="IPR014001">
    <property type="entry name" value="Helicase_ATP-bd"/>
</dbReference>
<dbReference type="PANTHER" id="PTHR14950">
    <property type="entry name" value="DICER-RELATED"/>
    <property type="match status" value="1"/>
</dbReference>
<dbReference type="SMART" id="SM00949">
    <property type="entry name" value="PAZ"/>
    <property type="match status" value="1"/>
</dbReference>
<evidence type="ECO:0000256" key="11">
    <source>
        <dbReference type="ARBA" id="ARBA00022884"/>
    </source>
</evidence>
<name>A0A9N9RYA0_9DIPT</name>
<dbReference type="Gene3D" id="1.10.1520.10">
    <property type="entry name" value="Ribonuclease III domain"/>
    <property type="match status" value="2"/>
</dbReference>
<dbReference type="GO" id="GO:0005524">
    <property type="term" value="F:ATP binding"/>
    <property type="evidence" value="ECO:0007669"/>
    <property type="project" value="UniProtKB-KW"/>
</dbReference>
<dbReference type="Pfam" id="PF04851">
    <property type="entry name" value="ResIII"/>
    <property type="match status" value="1"/>
</dbReference>
<dbReference type="SMART" id="SM00487">
    <property type="entry name" value="DEXDc"/>
    <property type="match status" value="1"/>
</dbReference>
<evidence type="ECO:0000256" key="6">
    <source>
        <dbReference type="ARBA" id="ARBA00022741"/>
    </source>
</evidence>
<feature type="domain" description="Helicase ATP-binding" evidence="18">
    <location>
        <begin position="19"/>
        <end position="197"/>
    </location>
</feature>
<dbReference type="GO" id="GO:0005634">
    <property type="term" value="C:nucleus"/>
    <property type="evidence" value="ECO:0007669"/>
    <property type="project" value="TreeGrafter"/>
</dbReference>
<evidence type="ECO:0008006" key="23">
    <source>
        <dbReference type="Google" id="ProtNLM"/>
    </source>
</evidence>
<evidence type="ECO:0000259" key="19">
    <source>
        <dbReference type="PROSITE" id="PS51194"/>
    </source>
</evidence>
<dbReference type="Pfam" id="PF03368">
    <property type="entry name" value="Dicer_dimer"/>
    <property type="match status" value="1"/>
</dbReference>
<dbReference type="CDD" id="cd15903">
    <property type="entry name" value="Dicer_PBD"/>
    <property type="match status" value="1"/>
</dbReference>
<dbReference type="InterPro" id="IPR006935">
    <property type="entry name" value="Helicase/UvrB_N"/>
</dbReference>
<evidence type="ECO:0000313" key="21">
    <source>
        <dbReference type="EMBL" id="CAG9805663.1"/>
    </source>
</evidence>
<dbReference type="GO" id="GO:0030422">
    <property type="term" value="P:siRNA processing"/>
    <property type="evidence" value="ECO:0007669"/>
    <property type="project" value="InterPro"/>
</dbReference>
<dbReference type="Gene3D" id="2.170.260.10">
    <property type="entry name" value="paz domain"/>
    <property type="match status" value="1"/>
</dbReference>
<protein>
    <recommendedName>
        <fullName evidence="23">Dicer-2</fullName>
    </recommendedName>
</protein>
<reference evidence="21" key="2">
    <citation type="submission" date="2022-10" db="EMBL/GenBank/DDBJ databases">
        <authorList>
            <consortium name="ENA_rothamsted_submissions"/>
            <consortium name="culmorum"/>
            <person name="King R."/>
        </authorList>
    </citation>
    <scope>NUCLEOTIDE SEQUENCE</scope>
</reference>
<dbReference type="PROSITE" id="PS50137">
    <property type="entry name" value="DS_RBD"/>
    <property type="match status" value="1"/>
</dbReference>
<keyword evidence="4" id="KW-0479">Metal-binding</keyword>
<evidence type="ECO:0000256" key="7">
    <source>
        <dbReference type="ARBA" id="ARBA00022801"/>
    </source>
</evidence>
<dbReference type="InterPro" id="IPR001650">
    <property type="entry name" value="Helicase_C-like"/>
</dbReference>
<evidence type="ECO:0000256" key="13">
    <source>
        <dbReference type="ARBA" id="ARBA00023211"/>
    </source>
</evidence>
<dbReference type="InterPro" id="IPR000999">
    <property type="entry name" value="RNase_III_dom"/>
</dbReference>
<proteinExistence type="inferred from homology"/>
<dbReference type="Pfam" id="PF00271">
    <property type="entry name" value="Helicase_C"/>
    <property type="match status" value="1"/>
</dbReference>
<dbReference type="InterPro" id="IPR014720">
    <property type="entry name" value="dsRBD_dom"/>
</dbReference>
<dbReference type="InterPro" id="IPR036389">
    <property type="entry name" value="RNase_III_sf"/>
</dbReference>
<organism evidence="21 22">
    <name type="scientific">Chironomus riparius</name>
    <dbReference type="NCBI Taxonomy" id="315576"/>
    <lineage>
        <taxon>Eukaryota</taxon>
        <taxon>Metazoa</taxon>
        <taxon>Ecdysozoa</taxon>
        <taxon>Arthropoda</taxon>
        <taxon>Hexapoda</taxon>
        <taxon>Insecta</taxon>
        <taxon>Pterygota</taxon>
        <taxon>Neoptera</taxon>
        <taxon>Endopterygota</taxon>
        <taxon>Diptera</taxon>
        <taxon>Nematocera</taxon>
        <taxon>Chironomoidea</taxon>
        <taxon>Chironomidae</taxon>
        <taxon>Chironominae</taxon>
        <taxon>Chironomus</taxon>
    </lineage>
</organism>
<dbReference type="PROSITE" id="PS51194">
    <property type="entry name" value="HELICASE_CTER"/>
    <property type="match status" value="1"/>
</dbReference>
<dbReference type="GO" id="GO:0003677">
    <property type="term" value="F:DNA binding"/>
    <property type="evidence" value="ECO:0007669"/>
    <property type="project" value="InterPro"/>
</dbReference>
<sequence>MSEQVHKSDFKDREYQRNIIDVCISRNSIVYLPTGAGKTYIAIQVIKHFSDSLKGTYSDGAKRSFFLTTTVALAKQQAERIKDLMPFSIAILTGENNVDDYNGQEWLDILNKNEILVMTAQCFYDAVARTFIDLKSLSVIIFDECHHGRKGHVYRQIMQTMDDTNIVQDIRIIGLSGMLIGNDNSIKPHSVPEDLQQLESVYQSTIITVNDIFDRRNVLIYSTKAKESCITYNFTPIHECLTKVRAELSKLQEELKPIKLNNYAKLNPKTLLETGPSKIKDLINLFKDFEFQTEELGCYGSYLALLSVMIQLELTKRFADTEKFRKIVGACITKVEFCINYLKREMGFDKKGSSIVMKNSSLKVQTLLLLLKKFFEDPNRDKDMQCLIFTERRSSAKILYHLIKSFGHEDPNFPMKPDFVVGRNNAMPESIESILTTSNNSLALERFENKETNVIVCTNVLEEGIDLQACNLVMVYDPPKTPRSYIQSRGRARDDQSNYVVMLDNGSKPKFDKKFKTWQQIDFEMKKQLIGRTIDRLPPSEDDIKKEQVQEWDPFYTKEGACLTALNCVPILMQYAQSLPGDRFTSPSVNWKRINYDSGTFSVNLTLPTQSMINDEIIGSPQKSVKVAKQDAAFKACKMLYSNGNLTEKLGPVGSDVKIEECSPKYFDHWEKYQGENPKRAGTKNNLRLHEIKIPEAIKNCGPNIGTNYLYRISIKPKFDDINSNALKVFHKLLANENTFGILTTKRIPKLSIITLFQSYGEIECEISELPIAVDIENEGSLKKLQKFHINIFRDLLKAFQTYFVLDKSSYLIVPINEDNEIDWKLIDDFQVVPKPTLLTRAQIENMTFNAEDYIYKVVNPVYRQYTEQNYVVININQHKTPLSAFPSDISKTYAEHVIDKFQVNVYRYDQFLIEVKGISKNLKLFFPGAGMSGKQKKYERLTECEEYIPEICHNYKFPADFWLKATLLPAICHRMNYMLLAEELRRWLINEGIDNGYGQQIYKLDVDYGDYDKRTELLKQAEHEPSEKFEDFKDALIKIKQQEVEASQKSKNFKTQANLTWNRSALPIDIDRNWLTLSDVDIDYYFHFIGGKNEVTGTSLELLKNKRQTGSTIKNVPSLMGRKIDKNIKLLDLNNSSSCIQQKDLIKVLTTAKSGDVFDMERFEALGDGFLKFIASLFLYKTHENWHEGHLTALKGKMVSNRNLYYIGNDFGLSNILNCSQFDMKSSFAPSTKLPVNLKKILVNDKRLLTYLLDVTENLSDSEVDNGIMSDEKLKIFRSTLMDIEDEQDSARNIDRSFIGFLDQKVIGDKIIADCVEALLGCTVSSVGIDATYKLCQKLKILPETQNLLTEKIHPRIVHETDLTVPNRGALEKKISYKFSNEIYLTQALTHASYPNKASGTYQQLEFLGDAVLDFLITSFIYENCPKMDPGKLTDLRSALVNNVTLACIIVRNDIHKHMLYENYTLCEAIKKFVIFQQSHNHEVTDQVELMSTENDTSIAKSIEVPKALGDIFESIVGAIYLDTNLSLKKTWDVIYKLMQHEIHKFMNDVPIQITRRLFEFQGGIAEPRFYSTELIEDDDNVAVPLKIKTRDGKEKIIIGFGRNRKIAKEAAAKKALTELM</sequence>
<dbReference type="InterPro" id="IPR038248">
    <property type="entry name" value="Dicer_dimer_sf"/>
</dbReference>
<evidence type="ECO:0000259" key="18">
    <source>
        <dbReference type="PROSITE" id="PS51192"/>
    </source>
</evidence>
<evidence type="ECO:0000259" key="20">
    <source>
        <dbReference type="PROSITE" id="PS51327"/>
    </source>
</evidence>
<evidence type="ECO:0000256" key="15">
    <source>
        <dbReference type="PROSITE-ProRule" id="PRU00657"/>
    </source>
</evidence>
<evidence type="ECO:0000256" key="3">
    <source>
        <dbReference type="ARBA" id="ARBA00022722"/>
    </source>
</evidence>
<keyword evidence="22" id="KW-1185">Reference proteome</keyword>
<dbReference type="SUPFAM" id="SSF54768">
    <property type="entry name" value="dsRNA-binding domain-like"/>
    <property type="match status" value="1"/>
</dbReference>
<gene>
    <name evidence="21" type="ORF">CHIRRI_LOCUS8532</name>
</gene>
<evidence type="ECO:0000256" key="4">
    <source>
        <dbReference type="ARBA" id="ARBA00022723"/>
    </source>
</evidence>
<dbReference type="Gene3D" id="3.30.160.20">
    <property type="match status" value="1"/>
</dbReference>
<evidence type="ECO:0000256" key="5">
    <source>
        <dbReference type="ARBA" id="ARBA00022737"/>
    </source>
</evidence>
<dbReference type="FunFam" id="1.10.1520.10:FF:000004">
    <property type="entry name" value="Endoribonuclease dicer-like 1"/>
    <property type="match status" value="1"/>
</dbReference>
<evidence type="ECO:0000259" key="16">
    <source>
        <dbReference type="PROSITE" id="PS50137"/>
    </source>
</evidence>
<dbReference type="Pfam" id="PF20932">
    <property type="entry name" value="Dicer_dsRBD"/>
    <property type="match status" value="1"/>
</dbReference>
<dbReference type="GO" id="GO:0006309">
    <property type="term" value="P:apoptotic DNA fragmentation"/>
    <property type="evidence" value="ECO:0007669"/>
    <property type="project" value="TreeGrafter"/>
</dbReference>
<dbReference type="InterPro" id="IPR027417">
    <property type="entry name" value="P-loop_NTPase"/>
</dbReference>
<keyword evidence="5" id="KW-0677">Repeat</keyword>
<feature type="domain" description="RNase III" evidence="17">
    <location>
        <begin position="1125"/>
        <end position="1329"/>
    </location>
</feature>
<comment type="cofactor">
    <cofactor evidence="2">
        <name>Mg(2+)</name>
        <dbReference type="ChEBI" id="CHEBI:18420"/>
    </cofactor>
</comment>
<keyword evidence="13" id="KW-0464">Manganese</keyword>
<dbReference type="PROSITE" id="PS00517">
    <property type="entry name" value="RNASE_3_1"/>
    <property type="match status" value="1"/>
</dbReference>
<dbReference type="InterPro" id="IPR005034">
    <property type="entry name" value="Dicer_dimerisation"/>
</dbReference>
<evidence type="ECO:0000259" key="17">
    <source>
        <dbReference type="PROSITE" id="PS50142"/>
    </source>
</evidence>
<keyword evidence="3" id="KW-0540">Nuclease</keyword>
<dbReference type="GO" id="GO:0031054">
    <property type="term" value="P:pre-miRNA processing"/>
    <property type="evidence" value="ECO:0007669"/>
    <property type="project" value="InterPro"/>
</dbReference>
<dbReference type="OrthoDB" id="416741at2759"/>
<dbReference type="SUPFAM" id="SSF52540">
    <property type="entry name" value="P-loop containing nucleoside triphosphate hydrolases"/>
    <property type="match status" value="1"/>
</dbReference>
<dbReference type="Proteomes" id="UP001153620">
    <property type="component" value="Chromosome 2"/>
</dbReference>
<evidence type="ECO:0000256" key="12">
    <source>
        <dbReference type="ARBA" id="ARBA00023158"/>
    </source>
</evidence>
<dbReference type="InterPro" id="IPR048513">
    <property type="entry name" value="Dicer_PBD"/>
</dbReference>
<dbReference type="GO" id="GO:0035194">
    <property type="term" value="P:regulatory ncRNA-mediated post-transcriptional gene silencing"/>
    <property type="evidence" value="ECO:0007669"/>
    <property type="project" value="UniProtKB-ARBA"/>
</dbReference>
<dbReference type="EMBL" id="OU895878">
    <property type="protein sequence ID" value="CAG9805663.1"/>
    <property type="molecule type" value="Genomic_DNA"/>
</dbReference>
<dbReference type="CDD" id="cd00593">
    <property type="entry name" value="RIBOc"/>
    <property type="match status" value="2"/>
</dbReference>
<dbReference type="Gene3D" id="3.30.160.380">
    <property type="entry name" value="Dicer dimerisation domain"/>
    <property type="match status" value="1"/>
</dbReference>
<evidence type="ECO:0000256" key="10">
    <source>
        <dbReference type="ARBA" id="ARBA00022842"/>
    </source>
</evidence>
<dbReference type="GO" id="GO:0004530">
    <property type="term" value="F:deoxyribonuclease I activity"/>
    <property type="evidence" value="ECO:0007669"/>
    <property type="project" value="TreeGrafter"/>
</dbReference>
<dbReference type="InterPro" id="IPR044441">
    <property type="entry name" value="DICER_DSRM"/>
</dbReference>
<dbReference type="InterPro" id="IPR048512">
    <property type="entry name" value="Dicer_platform"/>
</dbReference>
<feature type="domain" description="Helicase C-terminal" evidence="19">
    <location>
        <begin position="363"/>
        <end position="545"/>
    </location>
</feature>
<feature type="domain" description="Dicer dsRNA-binding fold" evidence="20">
    <location>
        <begin position="568"/>
        <end position="660"/>
    </location>
</feature>
<dbReference type="PANTHER" id="PTHR14950:SF36">
    <property type="entry name" value="ENDORIBONUCLEASE DCR-2"/>
    <property type="match status" value="1"/>
</dbReference>
<dbReference type="PROSITE" id="PS50142">
    <property type="entry name" value="RNASE_3_2"/>
    <property type="match status" value="2"/>
</dbReference>
<keyword evidence="10" id="KW-0460">Magnesium</keyword>
<keyword evidence="9" id="KW-0067">ATP-binding</keyword>
<dbReference type="GO" id="GO:0004525">
    <property type="term" value="F:ribonuclease III activity"/>
    <property type="evidence" value="ECO:0007669"/>
    <property type="project" value="InterPro"/>
</dbReference>
<comment type="cofactor">
    <cofactor evidence="1">
        <name>Mn(2+)</name>
        <dbReference type="ChEBI" id="CHEBI:29035"/>
    </cofactor>
</comment>
<reference evidence="21" key="1">
    <citation type="submission" date="2022-01" db="EMBL/GenBank/DDBJ databases">
        <authorList>
            <person name="King R."/>
        </authorList>
    </citation>
    <scope>NUCLEOTIDE SEQUENCE</scope>
</reference>
<dbReference type="GO" id="GO:0003723">
    <property type="term" value="F:RNA binding"/>
    <property type="evidence" value="ECO:0007669"/>
    <property type="project" value="UniProtKB-UniRule"/>
</dbReference>
<dbReference type="SMART" id="SM00535">
    <property type="entry name" value="RIBOc"/>
    <property type="match status" value="2"/>
</dbReference>
<keyword evidence="6" id="KW-0547">Nucleotide-binding</keyword>
<evidence type="ECO:0000256" key="1">
    <source>
        <dbReference type="ARBA" id="ARBA00001936"/>
    </source>
</evidence>
<dbReference type="GO" id="GO:0070578">
    <property type="term" value="C:RISC-loading complex"/>
    <property type="evidence" value="ECO:0007669"/>
    <property type="project" value="TreeGrafter"/>
</dbReference>
<dbReference type="Pfam" id="PF20931">
    <property type="entry name" value="Dicer_platform"/>
    <property type="match status" value="1"/>
</dbReference>
<dbReference type="Pfam" id="PF00636">
    <property type="entry name" value="Ribonuclease_3"/>
    <property type="match status" value="2"/>
</dbReference>
<evidence type="ECO:0000256" key="14">
    <source>
        <dbReference type="ARBA" id="ARBA00035116"/>
    </source>
</evidence>
<evidence type="ECO:0000256" key="8">
    <source>
        <dbReference type="ARBA" id="ARBA00022806"/>
    </source>
</evidence>
<evidence type="ECO:0000313" key="22">
    <source>
        <dbReference type="Proteomes" id="UP001153620"/>
    </source>
</evidence>
<dbReference type="InterPro" id="IPR003100">
    <property type="entry name" value="PAZ_dom"/>
</dbReference>
<keyword evidence="12" id="KW-0943">RNA-mediated gene silencing</keyword>
<dbReference type="PROSITE" id="PS51327">
    <property type="entry name" value="DICER_DSRBF"/>
    <property type="match status" value="1"/>
</dbReference>
<keyword evidence="8" id="KW-0347">Helicase</keyword>
<comment type="similarity">
    <text evidence="14 15">Belongs to the helicase family. Dicer subfamily.</text>
</comment>
<feature type="domain" description="DRBM" evidence="16">
    <location>
        <begin position="1601"/>
        <end position="1622"/>
    </location>
</feature>
<dbReference type="GO" id="GO:0004386">
    <property type="term" value="F:helicase activity"/>
    <property type="evidence" value="ECO:0007669"/>
    <property type="project" value="UniProtKB-KW"/>
</dbReference>
<accession>A0A9N9RYA0</accession>